<dbReference type="PROSITE" id="PS00010">
    <property type="entry name" value="ASX_HYDROXYL"/>
    <property type="match status" value="2"/>
</dbReference>
<dbReference type="CDD" id="cd00054">
    <property type="entry name" value="EGF_CA"/>
    <property type="match status" value="4"/>
</dbReference>
<keyword evidence="1 7" id="KW-0245">EGF-like domain</keyword>
<feature type="chain" id="PRO_5038259428" evidence="8">
    <location>
        <begin position="20"/>
        <end position="3923"/>
    </location>
</feature>
<sequence>MRIFKLFSVFFLFCNFFSSIQFEFDNYLDPFETHPRLLVKNGHLILLSGRNKNMVLRSSGSGQIKINGNNLLSSRFQFLGPQKSSDPNSLDEGNAFQNLRTIENRINTKIELLDQKLNDSIANQKKMPTLKQARRIRTLWRRVEKLEKLLKKNECETNRCRNGATCEDGFDRYFCRCPQGFQGSDCEMDVDECSHYQGTELGCQNGGTCLNTYGGFHCLCPPNHHGLRCNLEFNDCHNVSSHEICGDGLCINLPRSNNNEAKYRCVCYQGFAKSSPSESAPCDIDVNECELGLDRCSRDPLVECFNTRDGYTCGSCPSGYTGDGFRCQMVDACTINNGGCSISPHVSCTSIGNRVICGNCPPGYVGDGYSCNIVDGDVCSTNNGGCSKDADCIALPVISSEFRQCQCKEGFTGSGIGQNGCFPASPIICSNNSCLNGGSCLISGSNTICSCGQHFTGRYCESPLNPCAENPCKNNGQCVAQYETYYCLCDAEFTGRDCDQPRSLCGGELNSDAGVLTFPQSNYSATYSNNITCTWIIHSQSQSTKVLNITFTRFKLEKSPIGCVFDYLEIIDGPSREYRNLGKFCGDQMPLNGNLITSFNAIYLRFRSDPSISHEGFELRWKTVDPVCGGSFENTTGGVIESPGYPHHYPANRDCYWDVFADFGQRLQFLISDLDIEPSQNCSFDYLIFYEGINLRAKNPDVIAKFCNWTSSSEQPIPAPIITSGSSARIHFHSDAGIHSRGFHLIFNQVPGICGGLLTGSSGIFQSPSTSYTSQITGRTFLVYENNIVCDWLIRVQSNERISLRFLSFALEADSLVNQSTSSSCMFDFVEIYDGNSYSSPLRARFCGRIIPPEIISTGRYLRIKFRSDMSVTLRGFIARYQALCGGEYTAEQGLLESPNYPSLSMVSKNCTYTISVPLGHIVRLTIEEMDIEFDHRCIFDYLAVKGQRYCGKTPPPPIYSFNNELRIQYVNDESKPSRGFRGKYEAIEIGCGGVLKQGDPMVAISVDRLSDRLPVHQCFWEIQANQSFVAMIKFYPSETRSSMIHDRNTLSVDSCSDHYVMINDTDGSLIKRFCIGNLPPPITSSGNILFMTYVFDKTNESNYEYSDQRINTTDQSRENKNSNASRINNLVSSFNQIFYATYHFMPSHSYCDRNHFKNVGKIRSPRYPHRYPPNRNCTWIIHVDNGMQIKLNFTLFRLEPPSEINSHCYDYLEIRNGRNSNSPLIGKFCGSNLPRLITSHGNYIFLRFISDASMQNRGFELNYEAMSSGCGGLMTAESGSIESPETYGSNLNCEWKIRISEGSTIVAYIVNLDFGPKPDNNLHCESNYIEFFEKDNNGRSLGRFCSLESRNPVVKTQSNQLFLKFTIDASLRRGGFKLNYHTDCNRTISGRYGVIESPNYPDSHPHNLNCRWHILGPLGNNITVIFTEITLENSIACKYDHINISEVIRSTPYDLSMVNHLNLNEPFDSFIKSTLCGNYTAMLPLPIRTKSNEIIITFVSDETRSMDSGFRLEWAAEGCGDNFRNLPYGVISSPNYPHPYSTSIDYLKIFSGPDENSPLLSNLCDRGSNIHLSSFGDTMTVKFFSHQTIRKGFNATFRTTDEGCGGILSVRKGFLSLPDASQKDCSFLLMAEENYDIEITVLSYRNPGRSDCIQNHLRIFDGDSDQSPLLAELCQQTTESFTLRSNDSSIYIHFKSNTIGSNFNITYEKVCGKTIIIDNQMEFKEITSINYPHHYKEFDKCRFLFRASNPNDRLTFRYSHLDLINEIKFDDGSNETCEAASAIIYDSDQESFDKRLQTICVTFQTIKIPAPVVTSGDTLLLVTHNAIFRALISSIKSYCGGDFDSIEGFISSPGYPNSYPLNIECIWKLNAAPSNIFELEFRDFDLESSEYCNNDYLEIRLDNSSGLMIGDRRLCGKLGDQTLAIPKLLVEKPGSLWLKFRTDEIGVAKGFLLFFRLSHSVQLSMPNGVIGSPGWPNSFFLENQTFVWHITVPHGQHVDLNFAELHFIGYHYENFCPMKILIFDGILDLFHTTMSDLFEDNSLNIESERLPKPKLTICGPIEERKLVTESNAATIIYINQYTSFVSYTRLKFLIKWNSINATSYSALKQRSHIVSNEINSTFNIFIDQKQKFNLLSENFTNYGNDINWYFNTKPSMHLNVSVHQLSFEPHSSCWSNKISLYVWNKILQKWSLYRTLCNSLIDPIEISDRNDFRFHLQHFEVEDGVIVKPHYNLTIFPVCGGNISGRQNGQIDSSEDIEDYSQGEKICNWKIKVREARTIRLHIDYYSIGINFDSACNLRGEFLTIHNGHSVDSPLLVAPICGQNSSSFSLPETSTNYVFISYHSKRKSNYFRIRYEESSLECGGQMILNEPRDRIILTSPGYPESPKHDATCEWIIKAPISFGLQVTFQEEKWFEMKPKQFLDQKLILIYLDFYRTSCNINNSYLEIFNGGSVLSSLNKKICIPPFNVNTIRIDSHLALIRYVLKTKDFHSRFNATFSIDNCDRRYIVPFGDADFYKFPELDSFNSLSRTSPINSCTLTLKSQANFRIVLNITSIFLRGKDCDSGEVIEIRDNGQMRKLCPPKNDSNINSTSMEIVADSNELILVYRRINYDQNDLQYRNDRCYHFIDVRLNPNGMIFSPNYPKASTTKVSCSWLFYNDPGSRIRLFFNWFDLGGLPLSEHFEKTNKTFPCNRIVLISKNLFASRFLMDKYGCARKRPKIIQSLSNVMAMRLYANQLDVNEGFSLSYVSINDNNSCSDRWISSRGYFETIPKESENKTGLVGCAWEMQLSSNQSGSLVLDLLDLPGDCHNASITTAQLQSINKIYGDRNIICIPPNELPQTKQRKLVIPIHRELEEASAGDPTIFLNFNRTKDRLFQGIRGEYYIQNCGGNYNADLEREFRSPNYPDKYALPVFCHWFFKRSDSEARSPQYRLTFLELDIGHDCSSSYFLLRIDSNYHKSNSDKICNLPNRLPLPIYLTQDSSLSFVSSNNLSLAAKSIANEESSGRKFIFKIEPIHHGCGGRLISTQGYFQSPNYYNSSDDDRIFDNSNHHYPPSIECVWILSAMADFHFEFTFVSRFDLEKSKDCLKDYLLFEENKLSEKEEWTQIGRFCGHQTPEPIVSKSKLVRVTFVTDEKIEGDGFRIHYQQNCGGVFTDDSGFIYSPLYFDQGSYGNELNCVFKIERDQQEYIRLEFEDFELEYHTNCLFDSVEIFLGDHLNKSTPHYGPYCGSVKPPSLSSHQLITIIFRSDHFIAKRGFKLNYNVTKCGGELSSPEGLIESPFDAHRSCLWRITLPDEKFSVAIRVLEMNMANEHCRFDCCNYLKITENLDDLGETILGYMCTKIDSQVTFKSSSNSAFVFFQKTLWSNEKMPKFLLHYWSSPGPSLNCGGHFEDQIEGVLITPDIDGDSFYEKGLDCIWTIYSAGETVVTLDFERFDLAIDERKKPYDCVRDGDYVQIFDGHSLHSQSLAIFCGSSIVPEKIVSTSNSLVIQFISNQDNQTGHGFRAHFRIENKTCGGNLLTDSDLAYLTSPGYPNHYDTRIQCGWDFYSTNVPIILEFKDLDLDCSKGDFVQVIEFRASSYDMLTFRPITLCSSNGPVKIMSNTINNLRLIYRTFNVATKTEYSLSNSTDLSVGKSNHRGFNLSYHVSLCNETLDGPDNGYVANRRFPQYSYVQSDVFCRIKIIVPSDRRISLYFDKFSFYLCSHSNLTVYEGANETQVMTLCDQQTTPDPIFLKSNQISIVIRARYLPRTFETIIDPHHRKNKVLYWISYSSVPKPLLPGCGGNFTNLRGTFTSPFYPSPFDVNQICRWNIYSNGHHTLTLKFDFFSLSPTCDQHYVEIFDGDEDVEERRLAKFCSGDKPALIHSLTNSLMIRYHSSVHNFESGFKVSYHINSQEPTINRRILTKNTFKFYREFRVFSDF</sequence>
<feature type="domain" description="CUB" evidence="9">
    <location>
        <begin position="2240"/>
        <end position="2359"/>
    </location>
</feature>
<evidence type="ECO:0000256" key="5">
    <source>
        <dbReference type="ARBA" id="ARBA00023180"/>
    </source>
</evidence>
<reference evidence="12" key="3">
    <citation type="submission" date="2022-06" db="UniProtKB">
        <authorList>
            <consortium name="EnsemblMetazoa"/>
        </authorList>
    </citation>
    <scope>IDENTIFICATION</scope>
</reference>
<feature type="domain" description="CUB" evidence="9">
    <location>
        <begin position="1385"/>
        <end position="1518"/>
    </location>
</feature>
<organism evidence="11">
    <name type="scientific">Sarcoptes scabiei</name>
    <name type="common">Itch mite</name>
    <name type="synonym">Acarus scabiei</name>
    <dbReference type="NCBI Taxonomy" id="52283"/>
    <lineage>
        <taxon>Eukaryota</taxon>
        <taxon>Metazoa</taxon>
        <taxon>Ecdysozoa</taxon>
        <taxon>Arthropoda</taxon>
        <taxon>Chelicerata</taxon>
        <taxon>Arachnida</taxon>
        <taxon>Acari</taxon>
        <taxon>Acariformes</taxon>
        <taxon>Sarcoptiformes</taxon>
        <taxon>Astigmata</taxon>
        <taxon>Psoroptidia</taxon>
        <taxon>Sarcoptoidea</taxon>
        <taxon>Sarcoptidae</taxon>
        <taxon>Sarcoptinae</taxon>
        <taxon>Sarcoptes</taxon>
    </lineage>
</organism>
<comment type="caution">
    <text evidence="7">Lacks conserved residue(s) required for the propagation of feature annotation.</text>
</comment>
<dbReference type="PROSITE" id="PS01187">
    <property type="entry name" value="EGF_CA"/>
    <property type="match status" value="2"/>
</dbReference>
<feature type="disulfide bond" evidence="7">
    <location>
        <begin position="451"/>
        <end position="460"/>
    </location>
</feature>
<dbReference type="InterPro" id="IPR018097">
    <property type="entry name" value="EGF_Ca-bd_CS"/>
</dbReference>
<feature type="disulfide bond" evidence="7">
    <location>
        <begin position="177"/>
        <end position="186"/>
    </location>
</feature>
<dbReference type="InterPro" id="IPR035914">
    <property type="entry name" value="Sperma_CUB_dom_sf"/>
</dbReference>
<dbReference type="FunFam" id="2.60.120.290:FF:000003">
    <property type="entry name" value="Neuropilin"/>
    <property type="match status" value="1"/>
</dbReference>
<dbReference type="GO" id="GO:0005509">
    <property type="term" value="F:calcium ion binding"/>
    <property type="evidence" value="ECO:0007669"/>
    <property type="project" value="InterPro"/>
</dbReference>
<reference evidence="13" key="1">
    <citation type="journal article" date="2020" name="PLoS Negl. Trop. Dis.">
        <title>High-quality nuclear genome for Sarcoptes scabiei-A critical resource for a neglected parasite.</title>
        <authorList>
            <person name="Korhonen P.K."/>
            <person name="Gasser R.B."/>
            <person name="Ma G."/>
            <person name="Wang T."/>
            <person name="Stroehlein A.J."/>
            <person name="Young N.D."/>
            <person name="Ang C.S."/>
            <person name="Fernando D.D."/>
            <person name="Lu H.C."/>
            <person name="Taylor S."/>
            <person name="Reynolds S.L."/>
            <person name="Mofiz E."/>
            <person name="Najaraj S.H."/>
            <person name="Gowda H."/>
            <person name="Madugundu A."/>
            <person name="Renuse S."/>
            <person name="Holt D."/>
            <person name="Pandey A."/>
            <person name="Papenfuss A.T."/>
            <person name="Fischer K."/>
        </authorList>
    </citation>
    <scope>NUCLEOTIDE SEQUENCE [LARGE SCALE GENOMIC DNA]</scope>
</reference>
<feature type="disulfide bond" evidence="6">
    <location>
        <begin position="2889"/>
        <end position="2916"/>
    </location>
</feature>
<feature type="domain" description="CUB" evidence="9">
    <location>
        <begin position="3268"/>
        <end position="3382"/>
    </location>
</feature>
<reference evidence="11" key="2">
    <citation type="submission" date="2020-01" db="EMBL/GenBank/DDBJ databases">
        <authorList>
            <person name="Korhonen P.K.K."/>
            <person name="Guangxu M.G."/>
            <person name="Wang T.W."/>
            <person name="Stroehlein A.J.S."/>
            <person name="Young N.D."/>
            <person name="Ang C.-S.A."/>
            <person name="Fernando D.W.F."/>
            <person name="Lu H.L."/>
            <person name="Taylor S.T."/>
            <person name="Ehtesham M.E.M."/>
            <person name="Najaraj S.H.N."/>
            <person name="Harsha G.H.G."/>
            <person name="Madugundu A.M."/>
            <person name="Renuse S.R."/>
            <person name="Holt D.H."/>
            <person name="Pandey A.P."/>
            <person name="Papenfuss A.P."/>
            <person name="Gasser R.B.G."/>
            <person name="Fischer K.F."/>
        </authorList>
    </citation>
    <scope>NUCLEOTIDE SEQUENCE</scope>
    <source>
        <strain evidence="11">SSS_KF_BRIS2020</strain>
    </source>
</reference>
<feature type="domain" description="CUB" evidence="9">
    <location>
        <begin position="1958"/>
        <end position="2022"/>
    </location>
</feature>
<evidence type="ECO:0000256" key="7">
    <source>
        <dbReference type="PROSITE-ProRule" id="PRU00076"/>
    </source>
</evidence>
<dbReference type="PANTHER" id="PTHR24251">
    <property type="entry name" value="OVOCHYMASE-RELATED"/>
    <property type="match status" value="1"/>
</dbReference>
<feature type="domain" description="CUB" evidence="9">
    <location>
        <begin position="1271"/>
        <end position="1384"/>
    </location>
</feature>
<dbReference type="Pfam" id="PF07645">
    <property type="entry name" value="EGF_CA"/>
    <property type="match status" value="2"/>
</dbReference>
<feature type="domain" description="CUB" evidence="9">
    <location>
        <begin position="2624"/>
        <end position="2751"/>
    </location>
</feature>
<dbReference type="Proteomes" id="UP000070412">
    <property type="component" value="Unassembled WGS sequence"/>
</dbReference>
<dbReference type="OrthoDB" id="6512949at2759"/>
<keyword evidence="2 8" id="KW-0732">Signal</keyword>
<dbReference type="PROSITE" id="PS50026">
    <property type="entry name" value="EGF_3"/>
    <property type="match status" value="4"/>
</dbReference>
<keyword evidence="3" id="KW-0677">Repeat</keyword>
<evidence type="ECO:0000313" key="11">
    <source>
        <dbReference type="EMBL" id="KAF7496568.1"/>
    </source>
</evidence>
<dbReference type="Pfam" id="PF00431">
    <property type="entry name" value="CUB"/>
    <property type="match status" value="18"/>
</dbReference>
<evidence type="ECO:0000256" key="2">
    <source>
        <dbReference type="ARBA" id="ARBA00022729"/>
    </source>
</evidence>
<name>A0A834RKZ2_SARSC</name>
<dbReference type="InterPro" id="IPR000859">
    <property type="entry name" value="CUB_dom"/>
</dbReference>
<feature type="domain" description="CUB" evidence="9">
    <location>
        <begin position="754"/>
        <end position="884"/>
    </location>
</feature>
<dbReference type="SMART" id="SM00179">
    <property type="entry name" value="EGF_CA"/>
    <property type="match status" value="5"/>
</dbReference>
<gene>
    <name evidence="11" type="ORF">SSS_1963</name>
</gene>
<evidence type="ECO:0000259" key="9">
    <source>
        <dbReference type="PROSITE" id="PS01180"/>
    </source>
</evidence>
<keyword evidence="4 7" id="KW-1015">Disulfide bond</keyword>
<dbReference type="EnsemblMetazoa" id="SSS_1963s_mrna">
    <property type="protein sequence ID" value="KAF7496568.1"/>
    <property type="gene ID" value="SSS_1963"/>
</dbReference>
<dbReference type="InterPro" id="IPR013032">
    <property type="entry name" value="EGF-like_CS"/>
</dbReference>
<feature type="domain" description="EGF-like" evidence="10">
    <location>
        <begin position="425"/>
        <end position="461"/>
    </location>
</feature>
<dbReference type="InterPro" id="IPR000742">
    <property type="entry name" value="EGF"/>
</dbReference>
<dbReference type="FunFam" id="2.10.25.10:FF:000143">
    <property type="entry name" value="Protein crumbs 1"/>
    <property type="match status" value="1"/>
</dbReference>
<feature type="domain" description="CUB" evidence="9">
    <location>
        <begin position="3151"/>
        <end position="3266"/>
    </location>
</feature>
<dbReference type="FunFam" id="2.60.120.290:FF:000013">
    <property type="entry name" value="Membrane frizzled-related protein"/>
    <property type="match status" value="1"/>
</dbReference>
<dbReference type="SUPFAM" id="SSF57196">
    <property type="entry name" value="EGF/Laminin"/>
    <property type="match status" value="4"/>
</dbReference>
<feature type="disulfide bond" evidence="7">
    <location>
        <begin position="220"/>
        <end position="229"/>
    </location>
</feature>
<dbReference type="InterPro" id="IPR001881">
    <property type="entry name" value="EGF-like_Ca-bd_dom"/>
</dbReference>
<evidence type="ECO:0000313" key="12">
    <source>
        <dbReference type="EnsemblMetazoa" id="KAF7496568.1"/>
    </source>
</evidence>
<feature type="domain" description="CUB" evidence="9">
    <location>
        <begin position="3784"/>
        <end position="3895"/>
    </location>
</feature>
<feature type="domain" description="CUB" evidence="9">
    <location>
        <begin position="2889"/>
        <end position="3015"/>
    </location>
</feature>
<dbReference type="InterPro" id="IPR000152">
    <property type="entry name" value="EGF-type_Asp/Asn_hydroxyl_site"/>
</dbReference>
<feature type="domain" description="CUB" evidence="9">
    <location>
        <begin position="3652"/>
        <end position="3776"/>
    </location>
</feature>
<evidence type="ECO:0000256" key="1">
    <source>
        <dbReference type="ARBA" id="ARBA00022536"/>
    </source>
</evidence>
<dbReference type="EMBL" id="WVUK01000005">
    <property type="protein sequence ID" value="KAF7496568.1"/>
    <property type="molecule type" value="Genomic_DNA"/>
</dbReference>
<feature type="domain" description="EGF-like" evidence="10">
    <location>
        <begin position="463"/>
        <end position="499"/>
    </location>
</feature>
<dbReference type="SMART" id="SM00181">
    <property type="entry name" value="EGF"/>
    <property type="match status" value="8"/>
</dbReference>
<dbReference type="Pfam" id="PF12661">
    <property type="entry name" value="hEGF"/>
    <property type="match status" value="1"/>
</dbReference>
<dbReference type="CDD" id="cd00041">
    <property type="entry name" value="CUB"/>
    <property type="match status" value="19"/>
</dbReference>
<feature type="domain" description="CUB" evidence="9">
    <location>
        <begin position="3021"/>
        <end position="3150"/>
    </location>
</feature>
<feature type="disulfide bond" evidence="6">
    <location>
        <begin position="628"/>
        <end position="655"/>
    </location>
</feature>
<feature type="domain" description="CUB" evidence="9">
    <location>
        <begin position="885"/>
        <end position="988"/>
    </location>
</feature>
<dbReference type="SUPFAM" id="SSF49854">
    <property type="entry name" value="Spermadhesin, CUB domain"/>
    <property type="match status" value="24"/>
</dbReference>
<dbReference type="Gene3D" id="2.60.120.290">
    <property type="entry name" value="Spermadhesin, CUB domain"/>
    <property type="match status" value="24"/>
</dbReference>
<feature type="domain" description="EGF-like" evidence="10">
    <location>
        <begin position="151"/>
        <end position="187"/>
    </location>
</feature>
<feature type="domain" description="CUB" evidence="9">
    <location>
        <begin position="505"/>
        <end position="624"/>
    </location>
</feature>
<dbReference type="SMART" id="SM00042">
    <property type="entry name" value="CUB"/>
    <property type="match status" value="23"/>
</dbReference>
<dbReference type="PANTHER" id="PTHR24251:SF37">
    <property type="entry name" value="CUB DOMAIN-CONTAINING PROTEIN"/>
    <property type="match status" value="1"/>
</dbReference>
<dbReference type="InterPro" id="IPR049883">
    <property type="entry name" value="NOTCH1_EGF-like"/>
</dbReference>
<feature type="domain" description="CUB" evidence="9">
    <location>
        <begin position="628"/>
        <end position="750"/>
    </location>
</feature>
<feature type="signal peptide" evidence="8">
    <location>
        <begin position="1"/>
        <end position="19"/>
    </location>
</feature>
<feature type="disulfide bond" evidence="7">
    <location>
        <begin position="489"/>
        <end position="498"/>
    </location>
</feature>
<evidence type="ECO:0000256" key="3">
    <source>
        <dbReference type="ARBA" id="ARBA00022737"/>
    </source>
</evidence>
<feature type="domain" description="CUB" evidence="9">
    <location>
        <begin position="992"/>
        <end position="1113"/>
    </location>
</feature>
<feature type="domain" description="CUB" evidence="9">
    <location>
        <begin position="1840"/>
        <end position="1959"/>
    </location>
</feature>
<dbReference type="FunFam" id="2.60.120.290:FF:000005">
    <property type="entry name" value="Procollagen C-endopeptidase enhancer 1"/>
    <property type="match status" value="5"/>
</dbReference>
<evidence type="ECO:0000256" key="8">
    <source>
        <dbReference type="SAM" id="SignalP"/>
    </source>
</evidence>
<dbReference type="Pfam" id="PF00008">
    <property type="entry name" value="EGF"/>
    <property type="match status" value="1"/>
</dbReference>
<feature type="domain" description="CUB" evidence="9">
    <location>
        <begin position="2363"/>
        <end position="2501"/>
    </location>
</feature>
<accession>A0A834RKZ2</accession>
<feature type="domain" description="CUB" evidence="9">
    <location>
        <begin position="3389"/>
        <end position="3513"/>
    </location>
</feature>
<proteinExistence type="predicted"/>
<evidence type="ECO:0000313" key="13">
    <source>
        <dbReference type="Proteomes" id="UP000070412"/>
    </source>
</evidence>
<feature type="domain" description="CUB" evidence="9">
    <location>
        <begin position="1152"/>
        <end position="1267"/>
    </location>
</feature>
<feature type="domain" description="CUB" evidence="9">
    <location>
        <begin position="3517"/>
        <end position="3650"/>
    </location>
</feature>
<keyword evidence="5" id="KW-0325">Glycoprotein</keyword>
<evidence type="ECO:0000256" key="4">
    <source>
        <dbReference type="ARBA" id="ARBA00023157"/>
    </source>
</evidence>
<feature type="disulfide bond" evidence="6">
    <location>
        <begin position="992"/>
        <end position="1019"/>
    </location>
</feature>
<evidence type="ECO:0000259" key="10">
    <source>
        <dbReference type="PROSITE" id="PS50026"/>
    </source>
</evidence>
<keyword evidence="13" id="KW-1185">Reference proteome</keyword>
<feature type="domain" description="EGF-like" evidence="10">
    <location>
        <begin position="189"/>
        <end position="230"/>
    </location>
</feature>
<feature type="domain" description="CUB" evidence="9">
    <location>
        <begin position="1605"/>
        <end position="1711"/>
    </location>
</feature>
<evidence type="ECO:0000256" key="6">
    <source>
        <dbReference type="PROSITE-ProRule" id="PRU00059"/>
    </source>
</evidence>
<protein>
    <submittedName>
        <fullName evidence="11">Cubilin</fullName>
    </submittedName>
</protein>
<dbReference type="PROSITE" id="PS01180">
    <property type="entry name" value="CUB"/>
    <property type="match status" value="22"/>
</dbReference>
<dbReference type="Gene3D" id="2.10.25.10">
    <property type="entry name" value="Laminin"/>
    <property type="match status" value="5"/>
</dbReference>
<dbReference type="PROSITE" id="PS01186">
    <property type="entry name" value="EGF_2"/>
    <property type="match status" value="1"/>
</dbReference>
<dbReference type="PROSITE" id="PS00022">
    <property type="entry name" value="EGF_1"/>
    <property type="match status" value="4"/>
</dbReference>